<name>A0A0F9IWC0_9ZZZZ</name>
<dbReference type="AlphaFoldDB" id="A0A0F9IWC0"/>
<evidence type="ECO:0000256" key="12">
    <source>
        <dbReference type="SAM" id="Phobius"/>
    </source>
</evidence>
<evidence type="ECO:0000256" key="6">
    <source>
        <dbReference type="ARBA" id="ARBA00022960"/>
    </source>
</evidence>
<evidence type="ECO:0000256" key="4">
    <source>
        <dbReference type="ARBA" id="ARBA00022618"/>
    </source>
</evidence>
<keyword evidence="7 12" id="KW-1133">Transmembrane helix</keyword>
<evidence type="ECO:0000256" key="1">
    <source>
        <dbReference type="ARBA" id="ARBA00004377"/>
    </source>
</evidence>
<proteinExistence type="predicted"/>
<evidence type="ECO:0000256" key="11">
    <source>
        <dbReference type="SAM" id="MobiDB-lite"/>
    </source>
</evidence>
<keyword evidence="5 12" id="KW-0812">Transmembrane</keyword>
<accession>A0A0F9IWC0</accession>
<feature type="coiled-coil region" evidence="10">
    <location>
        <begin position="24"/>
        <end position="58"/>
    </location>
</feature>
<feature type="transmembrane region" description="Helical" evidence="12">
    <location>
        <begin position="6"/>
        <end position="24"/>
    </location>
</feature>
<keyword evidence="2" id="KW-1003">Cell membrane</keyword>
<dbReference type="InterPro" id="IPR009386">
    <property type="entry name" value="ZapG-like"/>
</dbReference>
<dbReference type="PANTHER" id="PTHR39579">
    <property type="entry name" value="INNER MEMBRANE PROTEIN YHCB"/>
    <property type="match status" value="1"/>
</dbReference>
<evidence type="ECO:0000256" key="8">
    <source>
        <dbReference type="ARBA" id="ARBA00023136"/>
    </source>
</evidence>
<evidence type="ECO:0000256" key="5">
    <source>
        <dbReference type="ARBA" id="ARBA00022692"/>
    </source>
</evidence>
<dbReference type="Pfam" id="PF06295">
    <property type="entry name" value="ZapG-like"/>
    <property type="match status" value="1"/>
</dbReference>
<keyword evidence="9" id="KW-0131">Cell cycle</keyword>
<dbReference type="EMBL" id="LAZR01019751">
    <property type="protein sequence ID" value="KKL91367.1"/>
    <property type="molecule type" value="Genomic_DNA"/>
</dbReference>
<gene>
    <name evidence="13" type="ORF">LCGC14_1895400</name>
</gene>
<evidence type="ECO:0000256" key="2">
    <source>
        <dbReference type="ARBA" id="ARBA00022475"/>
    </source>
</evidence>
<evidence type="ECO:0000256" key="3">
    <source>
        <dbReference type="ARBA" id="ARBA00022519"/>
    </source>
</evidence>
<dbReference type="PANTHER" id="PTHR39579:SF1">
    <property type="entry name" value="INNER MEMBRANE PROTEIN YHCB"/>
    <property type="match status" value="1"/>
</dbReference>
<evidence type="ECO:0008006" key="14">
    <source>
        <dbReference type="Google" id="ProtNLM"/>
    </source>
</evidence>
<reference evidence="13" key="1">
    <citation type="journal article" date="2015" name="Nature">
        <title>Complex archaea that bridge the gap between prokaryotes and eukaryotes.</title>
        <authorList>
            <person name="Spang A."/>
            <person name="Saw J.H."/>
            <person name="Jorgensen S.L."/>
            <person name="Zaremba-Niedzwiedzka K."/>
            <person name="Martijn J."/>
            <person name="Lind A.E."/>
            <person name="van Eijk R."/>
            <person name="Schleper C."/>
            <person name="Guy L."/>
            <person name="Ettema T.J."/>
        </authorList>
    </citation>
    <scope>NUCLEOTIDE SEQUENCE</scope>
</reference>
<keyword evidence="3" id="KW-0997">Cell inner membrane</keyword>
<organism evidence="13">
    <name type="scientific">marine sediment metagenome</name>
    <dbReference type="NCBI Taxonomy" id="412755"/>
    <lineage>
        <taxon>unclassified sequences</taxon>
        <taxon>metagenomes</taxon>
        <taxon>ecological metagenomes</taxon>
    </lineage>
</organism>
<dbReference type="GO" id="GO:0051301">
    <property type="term" value="P:cell division"/>
    <property type="evidence" value="ECO:0007669"/>
    <property type="project" value="UniProtKB-KW"/>
</dbReference>
<comment type="caution">
    <text evidence="13">The sequence shown here is derived from an EMBL/GenBank/DDBJ whole genome shotgun (WGS) entry which is preliminary data.</text>
</comment>
<feature type="compositionally biased region" description="Basic and acidic residues" evidence="11">
    <location>
        <begin position="136"/>
        <end position="147"/>
    </location>
</feature>
<keyword evidence="8 12" id="KW-0472">Membrane</keyword>
<dbReference type="GO" id="GO:0005886">
    <property type="term" value="C:plasma membrane"/>
    <property type="evidence" value="ECO:0007669"/>
    <property type="project" value="UniProtKB-SubCell"/>
</dbReference>
<evidence type="ECO:0000256" key="10">
    <source>
        <dbReference type="SAM" id="Coils"/>
    </source>
</evidence>
<feature type="compositionally biased region" description="Basic and acidic residues" evidence="11">
    <location>
        <begin position="108"/>
        <end position="118"/>
    </location>
</feature>
<feature type="region of interest" description="Disordered" evidence="11">
    <location>
        <begin position="90"/>
        <end position="147"/>
    </location>
</feature>
<evidence type="ECO:0000256" key="7">
    <source>
        <dbReference type="ARBA" id="ARBA00022989"/>
    </source>
</evidence>
<sequence length="147" mass="16469">MGTVTWIGIIVIVAVAAFFLGAFVTKKQFKQDELEQQAEQAKNALEQYRQDVADHLASTSKLVSKMKDNYDQLLNHVDETNKLLLTDKKQHPAEPFFSKETTEQLQRSLKERQSDRSSAHAQPADYVSGTSGLFAGEDKVSEHSKVS</sequence>
<dbReference type="GO" id="GO:0008360">
    <property type="term" value="P:regulation of cell shape"/>
    <property type="evidence" value="ECO:0007669"/>
    <property type="project" value="UniProtKB-KW"/>
</dbReference>
<protein>
    <recommendedName>
        <fullName evidence="14">DUF1043 domain-containing protein</fullName>
    </recommendedName>
</protein>
<evidence type="ECO:0000256" key="9">
    <source>
        <dbReference type="ARBA" id="ARBA00023306"/>
    </source>
</evidence>
<keyword evidence="4" id="KW-0132">Cell division</keyword>
<comment type="subcellular location">
    <subcellularLocation>
        <location evidence="1">Cell inner membrane</location>
        <topology evidence="1">Single-pass membrane protein</topology>
    </subcellularLocation>
</comment>
<evidence type="ECO:0000313" key="13">
    <source>
        <dbReference type="EMBL" id="KKL91367.1"/>
    </source>
</evidence>
<keyword evidence="10" id="KW-0175">Coiled coil</keyword>
<keyword evidence="6" id="KW-0133">Cell shape</keyword>